<evidence type="ECO:0000313" key="1">
    <source>
        <dbReference type="EMBL" id="KAG8647960.1"/>
    </source>
</evidence>
<evidence type="ECO:0000313" key="2">
    <source>
        <dbReference type="Proteomes" id="UP000091857"/>
    </source>
</evidence>
<organism evidence="1 2">
    <name type="scientific">Manihot esculenta</name>
    <name type="common">Cassava</name>
    <name type="synonym">Jatropha manihot</name>
    <dbReference type="NCBI Taxonomy" id="3983"/>
    <lineage>
        <taxon>Eukaryota</taxon>
        <taxon>Viridiplantae</taxon>
        <taxon>Streptophyta</taxon>
        <taxon>Embryophyta</taxon>
        <taxon>Tracheophyta</taxon>
        <taxon>Spermatophyta</taxon>
        <taxon>Magnoliopsida</taxon>
        <taxon>eudicotyledons</taxon>
        <taxon>Gunneridae</taxon>
        <taxon>Pentapetalae</taxon>
        <taxon>rosids</taxon>
        <taxon>fabids</taxon>
        <taxon>Malpighiales</taxon>
        <taxon>Euphorbiaceae</taxon>
        <taxon>Crotonoideae</taxon>
        <taxon>Manihoteae</taxon>
        <taxon>Manihot</taxon>
    </lineage>
</organism>
<name>A0ACB7H7I4_MANES</name>
<sequence length="39" mass="4502">MVSLFPASSRVCNPYLLFLLDFARQENCSLHSTYSFSEK</sequence>
<proteinExistence type="predicted"/>
<gene>
    <name evidence="1" type="ORF">MANES_09G130901v8</name>
</gene>
<reference evidence="2" key="1">
    <citation type="journal article" date="2016" name="Nat. Biotechnol.">
        <title>Sequencing wild and cultivated cassava and related species reveals extensive interspecific hybridization and genetic diversity.</title>
        <authorList>
            <person name="Bredeson J.V."/>
            <person name="Lyons J.B."/>
            <person name="Prochnik S.E."/>
            <person name="Wu G.A."/>
            <person name="Ha C.M."/>
            <person name="Edsinger-Gonzales E."/>
            <person name="Grimwood J."/>
            <person name="Schmutz J."/>
            <person name="Rabbi I.Y."/>
            <person name="Egesi C."/>
            <person name="Nauluvula P."/>
            <person name="Lebot V."/>
            <person name="Ndunguru J."/>
            <person name="Mkamilo G."/>
            <person name="Bart R.S."/>
            <person name="Setter T.L."/>
            <person name="Gleadow R.M."/>
            <person name="Kulakow P."/>
            <person name="Ferguson M.E."/>
            <person name="Rounsley S."/>
            <person name="Rokhsar D.S."/>
        </authorList>
    </citation>
    <scope>NUCLEOTIDE SEQUENCE [LARGE SCALE GENOMIC DNA]</scope>
    <source>
        <strain evidence="2">cv. AM560-2</strain>
    </source>
</reference>
<comment type="caution">
    <text evidence="1">The sequence shown here is derived from an EMBL/GenBank/DDBJ whole genome shotgun (WGS) entry which is preliminary data.</text>
</comment>
<keyword evidence="2" id="KW-1185">Reference proteome</keyword>
<protein>
    <submittedName>
        <fullName evidence="1">Uncharacterized protein</fullName>
    </submittedName>
</protein>
<dbReference type="EMBL" id="CM004395">
    <property type="protein sequence ID" value="KAG8647960.1"/>
    <property type="molecule type" value="Genomic_DNA"/>
</dbReference>
<dbReference type="Proteomes" id="UP000091857">
    <property type="component" value="Chromosome 9"/>
</dbReference>
<accession>A0ACB7H7I4</accession>